<reference evidence="2" key="1">
    <citation type="submission" date="2023-03" db="EMBL/GenBank/DDBJ databases">
        <title>Massive genome expansion in bonnet fungi (Mycena s.s.) driven by repeated elements and novel gene families across ecological guilds.</title>
        <authorList>
            <consortium name="Lawrence Berkeley National Laboratory"/>
            <person name="Harder C.B."/>
            <person name="Miyauchi S."/>
            <person name="Viragh M."/>
            <person name="Kuo A."/>
            <person name="Thoen E."/>
            <person name="Andreopoulos B."/>
            <person name="Lu D."/>
            <person name="Skrede I."/>
            <person name="Drula E."/>
            <person name="Henrissat B."/>
            <person name="Morin E."/>
            <person name="Kohler A."/>
            <person name="Barry K."/>
            <person name="LaButti K."/>
            <person name="Morin E."/>
            <person name="Salamov A."/>
            <person name="Lipzen A."/>
            <person name="Mereny Z."/>
            <person name="Hegedus B."/>
            <person name="Baldrian P."/>
            <person name="Stursova M."/>
            <person name="Weitz H."/>
            <person name="Taylor A."/>
            <person name="Grigoriev I.V."/>
            <person name="Nagy L.G."/>
            <person name="Martin F."/>
            <person name="Kauserud H."/>
        </authorList>
    </citation>
    <scope>NUCLEOTIDE SEQUENCE</scope>
    <source>
        <strain evidence="2">CBHHK182m</strain>
    </source>
</reference>
<feature type="region of interest" description="Disordered" evidence="1">
    <location>
        <begin position="216"/>
        <end position="269"/>
    </location>
</feature>
<feature type="compositionally biased region" description="Acidic residues" evidence="1">
    <location>
        <begin position="216"/>
        <end position="227"/>
    </location>
</feature>
<protein>
    <submittedName>
        <fullName evidence="2">Uncharacterized protein</fullName>
    </submittedName>
</protein>
<dbReference type="AlphaFoldDB" id="A0AAD7I0V6"/>
<dbReference type="EMBL" id="JARKIB010000151">
    <property type="protein sequence ID" value="KAJ7731645.1"/>
    <property type="molecule type" value="Genomic_DNA"/>
</dbReference>
<proteinExistence type="predicted"/>
<evidence type="ECO:0000256" key="1">
    <source>
        <dbReference type="SAM" id="MobiDB-lite"/>
    </source>
</evidence>
<comment type="caution">
    <text evidence="2">The sequence shown here is derived from an EMBL/GenBank/DDBJ whole genome shotgun (WGS) entry which is preliminary data.</text>
</comment>
<dbReference type="Proteomes" id="UP001215598">
    <property type="component" value="Unassembled WGS sequence"/>
</dbReference>
<evidence type="ECO:0000313" key="3">
    <source>
        <dbReference type="Proteomes" id="UP001215598"/>
    </source>
</evidence>
<feature type="region of interest" description="Disordered" evidence="1">
    <location>
        <begin position="1"/>
        <end position="97"/>
    </location>
</feature>
<feature type="region of interest" description="Disordered" evidence="1">
    <location>
        <begin position="150"/>
        <end position="199"/>
    </location>
</feature>
<gene>
    <name evidence="2" type="ORF">B0H16DRAFT_1733208</name>
</gene>
<organism evidence="2 3">
    <name type="scientific">Mycena metata</name>
    <dbReference type="NCBI Taxonomy" id="1033252"/>
    <lineage>
        <taxon>Eukaryota</taxon>
        <taxon>Fungi</taxon>
        <taxon>Dikarya</taxon>
        <taxon>Basidiomycota</taxon>
        <taxon>Agaricomycotina</taxon>
        <taxon>Agaricomycetes</taxon>
        <taxon>Agaricomycetidae</taxon>
        <taxon>Agaricales</taxon>
        <taxon>Marasmiineae</taxon>
        <taxon>Mycenaceae</taxon>
        <taxon>Mycena</taxon>
    </lineage>
</organism>
<name>A0AAD7I0V6_9AGAR</name>
<evidence type="ECO:0000313" key="2">
    <source>
        <dbReference type="EMBL" id="KAJ7731645.1"/>
    </source>
</evidence>
<feature type="compositionally biased region" description="Low complexity" evidence="1">
    <location>
        <begin position="171"/>
        <end position="184"/>
    </location>
</feature>
<keyword evidence="3" id="KW-1185">Reference proteome</keyword>
<feature type="compositionally biased region" description="Acidic residues" evidence="1">
    <location>
        <begin position="150"/>
        <end position="159"/>
    </location>
</feature>
<accession>A0AAD7I0V6</accession>
<feature type="compositionally biased region" description="Polar residues" evidence="1">
    <location>
        <begin position="31"/>
        <end position="53"/>
    </location>
</feature>
<sequence>MPHKKKSNTGNLGAWAQKRKRESEEDESDSNTGTKRTRLTSAGSQSNRNSSPAPESVADSDAELHPTNSALDSDFSDADDPEIEVHEENNIPHPKTQMNLVQWPQISDTHLASLPISATPAQRGQYHSRKDNSVFDRDFVDTVDMDLDEETGAPAEELDIQGPFSRRVLDTGSGNSLTTPSSSSKVKIEEIDEEEDKGDHISIVPVVLSPDALAEEGLDDLPWDPSEETSPRPAAATAGISPHHATTEVPSLPSRPSSPAQRPLPPGSAAYFAHERGFTMPNRPQKWKLPNQVPSNPSVDAGVQNLQDILHPYRAKGRGHKQSSLDMVTTAHLECVIRFLRLYKSSGYSGWTLHSETVATASGKSGSKTWLGRKIRQWAIDFCEDKKNIPTHMYGRFNSSILSDEDIAGDIHLHLQSLSKWVSAKAIVQYVATLELQA</sequence>